<feature type="domain" description="SnoaL-like" evidence="1">
    <location>
        <begin position="11"/>
        <end position="108"/>
    </location>
</feature>
<name>A0A495BNQ7_VOGIN</name>
<dbReference type="InterPro" id="IPR037401">
    <property type="entry name" value="SnoaL-like"/>
</dbReference>
<proteinExistence type="predicted"/>
<dbReference type="EMBL" id="RBID01000001">
    <property type="protein sequence ID" value="RKQ63036.1"/>
    <property type="molecule type" value="Genomic_DNA"/>
</dbReference>
<sequence>MNPHLARHLDWFASLSPVTLEDIDAVYAESATFRDPFQALHGRTAIKALYARMFQRLQAPRFVIGTVVAQGEQAFVSWDFSFVLLGWTQQIHGGTLLTLAADGRIAAHRDYWDAAEGVYEKLPLIGALLRVIKRRMA</sequence>
<gene>
    <name evidence="2" type="ORF">C8E02_0050</name>
</gene>
<evidence type="ECO:0000313" key="2">
    <source>
        <dbReference type="EMBL" id="RKQ63036.1"/>
    </source>
</evidence>
<dbReference type="Gene3D" id="3.10.450.50">
    <property type="match status" value="1"/>
</dbReference>
<organism evidence="2 3">
    <name type="scientific">Vogesella indigofera</name>
    <name type="common">Pseudomonas indigofera</name>
    <dbReference type="NCBI Taxonomy" id="45465"/>
    <lineage>
        <taxon>Bacteria</taxon>
        <taxon>Pseudomonadati</taxon>
        <taxon>Pseudomonadota</taxon>
        <taxon>Betaproteobacteria</taxon>
        <taxon>Neisseriales</taxon>
        <taxon>Chromobacteriaceae</taxon>
        <taxon>Vogesella</taxon>
    </lineage>
</organism>
<evidence type="ECO:0000313" key="3">
    <source>
        <dbReference type="Proteomes" id="UP000279384"/>
    </source>
</evidence>
<dbReference type="RefSeq" id="WP_120809205.1">
    <property type="nucleotide sequence ID" value="NZ_RBID01000001.1"/>
</dbReference>
<dbReference type="SUPFAM" id="SSF54427">
    <property type="entry name" value="NTF2-like"/>
    <property type="match status" value="1"/>
</dbReference>
<dbReference type="Proteomes" id="UP000279384">
    <property type="component" value="Unassembled WGS sequence"/>
</dbReference>
<dbReference type="InterPro" id="IPR032710">
    <property type="entry name" value="NTF2-like_dom_sf"/>
</dbReference>
<evidence type="ECO:0000259" key="1">
    <source>
        <dbReference type="Pfam" id="PF12680"/>
    </source>
</evidence>
<comment type="caution">
    <text evidence="2">The sequence shown here is derived from an EMBL/GenBank/DDBJ whole genome shotgun (WGS) entry which is preliminary data.</text>
</comment>
<protein>
    <submittedName>
        <fullName evidence="2">SnoaL-like protein</fullName>
    </submittedName>
</protein>
<dbReference type="Pfam" id="PF12680">
    <property type="entry name" value="SnoaL_2"/>
    <property type="match status" value="1"/>
</dbReference>
<reference evidence="2 3" key="1">
    <citation type="submission" date="2018-10" db="EMBL/GenBank/DDBJ databases">
        <title>Genomic Encyclopedia of Type Strains, Phase IV (KMG-IV): sequencing the most valuable type-strain genomes for metagenomic binning, comparative biology and taxonomic classification.</title>
        <authorList>
            <person name="Goeker M."/>
        </authorList>
    </citation>
    <scope>NUCLEOTIDE SEQUENCE [LARGE SCALE GENOMIC DNA]</scope>
    <source>
        <strain evidence="2 3">DSM 3303</strain>
    </source>
</reference>
<dbReference type="AlphaFoldDB" id="A0A495BNQ7"/>
<accession>A0A495BNQ7</accession>